<reference evidence="1" key="2">
    <citation type="submission" date="2025-08" db="UniProtKB">
        <authorList>
            <consortium name="Ensembl"/>
        </authorList>
    </citation>
    <scope>IDENTIFICATION</scope>
</reference>
<dbReference type="AlphaFoldDB" id="A0A287CVM0"/>
<organism evidence="1 2">
    <name type="scientific">Ictidomys tridecemlineatus</name>
    <name type="common">Thirteen-lined ground squirrel</name>
    <name type="synonym">Spermophilus tridecemlineatus</name>
    <dbReference type="NCBI Taxonomy" id="43179"/>
    <lineage>
        <taxon>Eukaryota</taxon>
        <taxon>Metazoa</taxon>
        <taxon>Chordata</taxon>
        <taxon>Craniata</taxon>
        <taxon>Vertebrata</taxon>
        <taxon>Euteleostomi</taxon>
        <taxon>Mammalia</taxon>
        <taxon>Eutheria</taxon>
        <taxon>Euarchontoglires</taxon>
        <taxon>Glires</taxon>
        <taxon>Rodentia</taxon>
        <taxon>Sciuromorpha</taxon>
        <taxon>Sciuridae</taxon>
        <taxon>Xerinae</taxon>
        <taxon>Marmotini</taxon>
        <taxon>Ictidomys</taxon>
    </lineage>
</organism>
<evidence type="ECO:0000313" key="1">
    <source>
        <dbReference type="Ensembl" id="ENSSTOP00000025370.1"/>
    </source>
</evidence>
<dbReference type="Gene3D" id="2.40.128.20">
    <property type="match status" value="1"/>
</dbReference>
<dbReference type="EMBL" id="AGTP01058879">
    <property type="status" value="NOT_ANNOTATED_CDS"/>
    <property type="molecule type" value="Genomic_DNA"/>
</dbReference>
<protein>
    <submittedName>
        <fullName evidence="1">Uncharacterized protein</fullName>
    </submittedName>
</protein>
<dbReference type="InterPro" id="IPR012674">
    <property type="entry name" value="Calycin"/>
</dbReference>
<accession>A0A287CVM0</accession>
<dbReference type="Ensembl" id="ENSSTOT00000032670.1">
    <property type="protein sequence ID" value="ENSSTOP00000025370.1"/>
    <property type="gene ID" value="ENSSTOG00000034004.1"/>
</dbReference>
<reference evidence="2" key="1">
    <citation type="submission" date="2011-11" db="EMBL/GenBank/DDBJ databases">
        <title>The Draft Genome of Spermophilus tridecemlineatus.</title>
        <authorList>
            <consortium name="The Broad Institute Genome Assembly &amp; Analysis Group"/>
            <consortium name="Computational R&amp;D Group"/>
            <consortium name="and Sequencing Platform"/>
            <person name="Di Palma F."/>
            <person name="Alfoldi J."/>
            <person name="Johnson J."/>
            <person name="Berlin A."/>
            <person name="Gnerre S."/>
            <person name="Jaffe D."/>
            <person name="MacCallum I."/>
            <person name="Young S."/>
            <person name="Walker B.J."/>
            <person name="Lindblad-Toh K."/>
        </authorList>
    </citation>
    <scope>NUCLEOTIDE SEQUENCE [LARGE SCALE GENOMIC DNA]</scope>
</reference>
<keyword evidence="2" id="KW-1185">Reference proteome</keyword>
<evidence type="ECO:0000313" key="2">
    <source>
        <dbReference type="Proteomes" id="UP000005215"/>
    </source>
</evidence>
<dbReference type="InParanoid" id="A0A287CVM0"/>
<reference evidence="1" key="3">
    <citation type="submission" date="2025-09" db="UniProtKB">
        <authorList>
            <consortium name="Ensembl"/>
        </authorList>
    </citation>
    <scope>IDENTIFICATION</scope>
</reference>
<sequence>KFVTVCEKYGIVKENILDLTTVDRCIQARGG</sequence>
<dbReference type="Proteomes" id="UP000005215">
    <property type="component" value="Unassembled WGS sequence"/>
</dbReference>
<name>A0A287CVM0_ICTTR</name>
<dbReference type="GeneTree" id="ENSGT00990000213037"/>
<proteinExistence type="predicted"/>